<evidence type="ECO:0000313" key="2">
    <source>
        <dbReference type="EMBL" id="OKH14824.1"/>
    </source>
</evidence>
<dbReference type="RefSeq" id="WP_073555421.1">
    <property type="nucleotide sequence ID" value="NZ_MRCA01000003.1"/>
</dbReference>
<comment type="caution">
    <text evidence="2">The sequence shown here is derived from an EMBL/GenBank/DDBJ whole genome shotgun (WGS) entry which is preliminary data.</text>
</comment>
<sequence length="109" mass="12368">MSTGKRYKIKVRSLIDIDISPIAAFKWQEANGLKLRERREKAGYSRKALSESTGLSQTYIQQLETPQHFLNKPKKPKEMTVSAETLVKICAIIGGDVISLFWDIESDIL</sequence>
<dbReference type="Gene3D" id="1.10.260.40">
    <property type="entry name" value="lambda repressor-like DNA-binding domains"/>
    <property type="match status" value="1"/>
</dbReference>
<dbReference type="InterPro" id="IPR001387">
    <property type="entry name" value="Cro/C1-type_HTH"/>
</dbReference>
<dbReference type="EMBL" id="MRCA01000003">
    <property type="protein sequence ID" value="OKH14824.1"/>
    <property type="molecule type" value="Genomic_DNA"/>
</dbReference>
<dbReference type="OrthoDB" id="487983at2"/>
<protein>
    <recommendedName>
        <fullName evidence="1">HTH cro/C1-type domain-containing protein</fullName>
    </recommendedName>
</protein>
<keyword evidence="3" id="KW-1185">Reference proteome</keyword>
<feature type="domain" description="HTH cro/C1-type" evidence="1">
    <location>
        <begin position="35"/>
        <end position="100"/>
    </location>
</feature>
<accession>A0A1U7H1H5</accession>
<dbReference type="GO" id="GO:0003677">
    <property type="term" value="F:DNA binding"/>
    <property type="evidence" value="ECO:0007669"/>
    <property type="project" value="InterPro"/>
</dbReference>
<dbReference type="AlphaFoldDB" id="A0A1U7H1H5"/>
<evidence type="ECO:0000313" key="3">
    <source>
        <dbReference type="Proteomes" id="UP000186391"/>
    </source>
</evidence>
<dbReference type="Proteomes" id="UP000186391">
    <property type="component" value="Unassembled WGS sequence"/>
</dbReference>
<dbReference type="Pfam" id="PF01381">
    <property type="entry name" value="HTH_3"/>
    <property type="match status" value="1"/>
</dbReference>
<dbReference type="SMART" id="SM00530">
    <property type="entry name" value="HTH_XRE"/>
    <property type="match status" value="1"/>
</dbReference>
<dbReference type="CDD" id="cd00093">
    <property type="entry name" value="HTH_XRE"/>
    <property type="match status" value="1"/>
</dbReference>
<evidence type="ECO:0000259" key="1">
    <source>
        <dbReference type="PROSITE" id="PS50943"/>
    </source>
</evidence>
<reference evidence="2 3" key="1">
    <citation type="submission" date="2016-11" db="EMBL/GenBank/DDBJ databases">
        <title>Draft Genome Sequences of Nine Cyanobacterial Strains from Diverse Habitats.</title>
        <authorList>
            <person name="Zhu T."/>
            <person name="Hou S."/>
            <person name="Lu X."/>
            <person name="Hess W.R."/>
        </authorList>
    </citation>
    <scope>NUCLEOTIDE SEQUENCE [LARGE SCALE GENOMIC DNA]</scope>
    <source>
        <strain evidence="2 3">NIES-592</strain>
    </source>
</reference>
<organism evidence="2 3">
    <name type="scientific">Fischerella major NIES-592</name>
    <dbReference type="NCBI Taxonomy" id="210994"/>
    <lineage>
        <taxon>Bacteria</taxon>
        <taxon>Bacillati</taxon>
        <taxon>Cyanobacteriota</taxon>
        <taxon>Cyanophyceae</taxon>
        <taxon>Nostocales</taxon>
        <taxon>Hapalosiphonaceae</taxon>
        <taxon>Fischerella</taxon>
    </lineage>
</organism>
<dbReference type="InterPro" id="IPR010982">
    <property type="entry name" value="Lambda_DNA-bd_dom_sf"/>
</dbReference>
<gene>
    <name evidence="2" type="ORF">NIES592_08075</name>
</gene>
<dbReference type="PROSITE" id="PS50943">
    <property type="entry name" value="HTH_CROC1"/>
    <property type="match status" value="1"/>
</dbReference>
<proteinExistence type="predicted"/>
<name>A0A1U7H1H5_9CYAN</name>
<dbReference type="SUPFAM" id="SSF47413">
    <property type="entry name" value="lambda repressor-like DNA-binding domains"/>
    <property type="match status" value="1"/>
</dbReference>